<dbReference type="SUPFAM" id="SSF64356">
    <property type="entry name" value="SNARE-like"/>
    <property type="match status" value="2"/>
</dbReference>
<evidence type="ECO:0000259" key="7">
    <source>
        <dbReference type="Pfam" id="PF01217"/>
    </source>
</evidence>
<name>A0ABD3MVJ7_9STRA</name>
<evidence type="ECO:0000256" key="3">
    <source>
        <dbReference type="ARBA" id="ARBA00022448"/>
    </source>
</evidence>
<dbReference type="InterPro" id="IPR011012">
    <property type="entry name" value="Longin-like_dom_sf"/>
</dbReference>
<dbReference type="Proteomes" id="UP001530315">
    <property type="component" value="Unassembled WGS sequence"/>
</dbReference>
<accession>A0ABD3MVJ7</accession>
<comment type="subcellular location">
    <subcellularLocation>
        <location evidence="1">Endomembrane system</location>
    </subcellularLocation>
</comment>
<dbReference type="InterPro" id="IPR016635">
    <property type="entry name" value="AP_complex_ssu"/>
</dbReference>
<dbReference type="EMBL" id="JALLAZ020001715">
    <property type="protein sequence ID" value="KAL3766973.1"/>
    <property type="molecule type" value="Genomic_DNA"/>
</dbReference>
<feature type="compositionally biased region" description="Pro residues" evidence="6">
    <location>
        <begin position="93"/>
        <end position="102"/>
    </location>
</feature>
<protein>
    <recommendedName>
        <fullName evidence="7">AP complex mu/sigma subunit domain-containing protein</fullName>
    </recommendedName>
</protein>
<dbReference type="GO" id="GO:0012505">
    <property type="term" value="C:endomembrane system"/>
    <property type="evidence" value="ECO:0007669"/>
    <property type="project" value="UniProtKB-SubCell"/>
</dbReference>
<comment type="caution">
    <text evidence="8">The sequence shown here is derived from an EMBL/GenBank/DDBJ whole genome shotgun (WGS) entry which is preliminary data.</text>
</comment>
<feature type="domain" description="AP complex mu/sigma subunit" evidence="7">
    <location>
        <begin position="170"/>
        <end position="231"/>
    </location>
</feature>
<keyword evidence="5" id="KW-0472">Membrane</keyword>
<comment type="similarity">
    <text evidence="2">Belongs to the adaptor complexes small subunit family.</text>
</comment>
<proteinExistence type="inferred from homology"/>
<keyword evidence="4" id="KW-0653">Protein transport</keyword>
<feature type="compositionally biased region" description="Gly residues" evidence="6">
    <location>
        <begin position="119"/>
        <end position="132"/>
    </location>
</feature>
<sequence>MSLHPRQQDEQQRAFLRRAAILRKNLVAWDATLHSARGEDWPSMLGRLNAAFNQTCDLDRGIDDASEHLVYVPRRCTTNPGDVSSFLSTRLVAPPPPPPPPASSSSSSVHPKKVREVDGGGGDAGGGAGAGGRGDDTAIDGGGEEDPTTRLRRYERLAADLASEFEDGMQGQTRLSSYYEWMDMQERVALESEIIRKCLSRSELQCSFLEYRGFKVIYRRYASLFFIVGTKADFDVRKMSKSSSSSKGGDGTTAKGDRSYVENYENELGLLEFLHSLVETMDRWAGSICELDIMYQLEQWNDDCRNRDEE</sequence>
<dbReference type="Pfam" id="PF01217">
    <property type="entry name" value="Clat_adaptor_s"/>
    <property type="match status" value="2"/>
</dbReference>
<feature type="domain" description="AP complex mu/sigma subunit" evidence="7">
    <location>
        <begin position="261"/>
        <end position="299"/>
    </location>
</feature>
<evidence type="ECO:0000313" key="8">
    <source>
        <dbReference type="EMBL" id="KAL3766973.1"/>
    </source>
</evidence>
<evidence type="ECO:0000256" key="4">
    <source>
        <dbReference type="ARBA" id="ARBA00022927"/>
    </source>
</evidence>
<feature type="region of interest" description="Disordered" evidence="6">
    <location>
        <begin position="87"/>
        <end position="150"/>
    </location>
</feature>
<evidence type="ECO:0000256" key="2">
    <source>
        <dbReference type="ARBA" id="ARBA00006972"/>
    </source>
</evidence>
<dbReference type="AlphaFoldDB" id="A0ABD3MVJ7"/>
<keyword evidence="9" id="KW-1185">Reference proteome</keyword>
<evidence type="ECO:0000256" key="6">
    <source>
        <dbReference type="SAM" id="MobiDB-lite"/>
    </source>
</evidence>
<reference evidence="8 9" key="1">
    <citation type="submission" date="2024-10" db="EMBL/GenBank/DDBJ databases">
        <title>Updated reference genomes for cyclostephanoid diatoms.</title>
        <authorList>
            <person name="Roberts W.R."/>
            <person name="Alverson A.J."/>
        </authorList>
    </citation>
    <scope>NUCLEOTIDE SEQUENCE [LARGE SCALE GENOMIC DNA]</scope>
    <source>
        <strain evidence="8 9">AJA276-08</strain>
    </source>
</reference>
<dbReference type="InterPro" id="IPR022775">
    <property type="entry name" value="AP_mu_sigma_su"/>
</dbReference>
<dbReference type="PANTHER" id="PTHR11753">
    <property type="entry name" value="ADAPTOR COMPLEXES SMALL SUBUNIT FAMILY"/>
    <property type="match status" value="1"/>
</dbReference>
<dbReference type="GO" id="GO:0015031">
    <property type="term" value="P:protein transport"/>
    <property type="evidence" value="ECO:0007669"/>
    <property type="project" value="UniProtKB-KW"/>
</dbReference>
<evidence type="ECO:0000313" key="9">
    <source>
        <dbReference type="Proteomes" id="UP001530315"/>
    </source>
</evidence>
<organism evidence="8 9">
    <name type="scientific">Stephanodiscus triporus</name>
    <dbReference type="NCBI Taxonomy" id="2934178"/>
    <lineage>
        <taxon>Eukaryota</taxon>
        <taxon>Sar</taxon>
        <taxon>Stramenopiles</taxon>
        <taxon>Ochrophyta</taxon>
        <taxon>Bacillariophyta</taxon>
        <taxon>Coscinodiscophyceae</taxon>
        <taxon>Thalassiosirophycidae</taxon>
        <taxon>Stephanodiscales</taxon>
        <taxon>Stephanodiscaceae</taxon>
        <taxon>Stephanodiscus</taxon>
    </lineage>
</organism>
<gene>
    <name evidence="8" type="ORF">ACHAW5_002881</name>
</gene>
<evidence type="ECO:0000256" key="1">
    <source>
        <dbReference type="ARBA" id="ARBA00004308"/>
    </source>
</evidence>
<dbReference type="Gene3D" id="3.30.450.60">
    <property type="match status" value="1"/>
</dbReference>
<keyword evidence="3" id="KW-0813">Transport</keyword>
<evidence type="ECO:0000256" key="5">
    <source>
        <dbReference type="ARBA" id="ARBA00023136"/>
    </source>
</evidence>